<evidence type="ECO:0000313" key="2">
    <source>
        <dbReference type="Proteomes" id="UP000267137"/>
    </source>
</evidence>
<evidence type="ECO:0000313" key="1">
    <source>
        <dbReference type="EMBL" id="RSJ23154.1"/>
    </source>
</evidence>
<dbReference type="RefSeq" id="WP_125442442.1">
    <property type="nucleotide sequence ID" value="NZ_RJOO01000003.1"/>
</dbReference>
<dbReference type="EMBL" id="RJOO01000003">
    <property type="protein sequence ID" value="RSJ23154.1"/>
    <property type="molecule type" value="Genomic_DNA"/>
</dbReference>
<evidence type="ECO:0008006" key="3">
    <source>
        <dbReference type="Google" id="ProtNLM"/>
    </source>
</evidence>
<comment type="caution">
    <text evidence="1">The sequence shown here is derived from an EMBL/GenBank/DDBJ whole genome shotgun (WGS) entry which is preliminary data.</text>
</comment>
<protein>
    <recommendedName>
        <fullName evidence="3">Prophage pi2 protein 37</fullName>
    </recommendedName>
</protein>
<accession>A0AAE8G2G5</accession>
<dbReference type="Proteomes" id="UP000267137">
    <property type="component" value="Unassembled WGS sequence"/>
</dbReference>
<dbReference type="InterPro" id="IPR010064">
    <property type="entry name" value="HK97-gp10_tail"/>
</dbReference>
<gene>
    <name evidence="1" type="ORF">D8827_05740</name>
</gene>
<organism evidence="1 2">
    <name type="scientific">Streptococcus intermedius</name>
    <dbReference type="NCBI Taxonomy" id="1338"/>
    <lineage>
        <taxon>Bacteria</taxon>
        <taxon>Bacillati</taxon>
        <taxon>Bacillota</taxon>
        <taxon>Bacilli</taxon>
        <taxon>Lactobacillales</taxon>
        <taxon>Streptococcaceae</taxon>
        <taxon>Streptococcus</taxon>
        <taxon>Streptococcus anginosus group</taxon>
    </lineage>
</organism>
<dbReference type="AlphaFoldDB" id="A0AAE8G2G5"/>
<name>A0AAE8G2G5_STRIT</name>
<reference evidence="1 2" key="1">
    <citation type="submission" date="2018-11" db="EMBL/GenBank/DDBJ databases">
        <title>Species Designations Belie Phenotypic and Genotypic Heterogeneity in Oral Streptococci.</title>
        <authorList>
            <person name="Velsko I."/>
        </authorList>
    </citation>
    <scope>NUCLEOTIDE SEQUENCE [LARGE SCALE GENOMIC DNA]</scope>
    <source>
        <strain evidence="1 2">KLC02</strain>
    </source>
</reference>
<sequence>MDLSNEIAKYLSEYSEEIENELDELAEETANKAVLTLKVNSPRRKGKYAAHWKVTRNKKGNYVVHNAPKTYRLTHLLERSHLLRNGGRSKAQPHIAQVEQQVIEEITKGVERIVRG</sequence>
<proteinExistence type="predicted"/>
<dbReference type="Pfam" id="PF04883">
    <property type="entry name" value="HK97-gp10_like"/>
    <property type="match status" value="1"/>
</dbReference>